<evidence type="ECO:0000313" key="4">
    <source>
        <dbReference type="Proteomes" id="UP000182624"/>
    </source>
</evidence>
<dbReference type="EMBL" id="FOXO01000035">
    <property type="protein sequence ID" value="SFQ33427.1"/>
    <property type="molecule type" value="Genomic_DNA"/>
</dbReference>
<evidence type="ECO:0000256" key="1">
    <source>
        <dbReference type="ARBA" id="ARBA00023125"/>
    </source>
</evidence>
<protein>
    <submittedName>
        <fullName evidence="3">DNA-binding transcriptional regulator, XRE-family HTH domain</fullName>
    </submittedName>
</protein>
<dbReference type="RefSeq" id="WP_074891319.1">
    <property type="nucleotide sequence ID" value="NZ_FOXO01000035.1"/>
</dbReference>
<name>A0A1I5XNY8_9FIRM</name>
<feature type="domain" description="HTH cro/C1-type" evidence="2">
    <location>
        <begin position="20"/>
        <end position="74"/>
    </location>
</feature>
<dbReference type="PROSITE" id="PS50943">
    <property type="entry name" value="HTH_CROC1"/>
    <property type="match status" value="1"/>
</dbReference>
<gene>
    <name evidence="3" type="ORF">SAMN04487928_1359</name>
</gene>
<dbReference type="InterPro" id="IPR001387">
    <property type="entry name" value="Cro/C1-type_HTH"/>
</dbReference>
<dbReference type="SMART" id="SM00530">
    <property type="entry name" value="HTH_XRE"/>
    <property type="match status" value="1"/>
</dbReference>
<dbReference type="Gene3D" id="1.10.260.40">
    <property type="entry name" value="lambda repressor-like DNA-binding domains"/>
    <property type="match status" value="1"/>
</dbReference>
<dbReference type="PANTHER" id="PTHR46558:SF11">
    <property type="entry name" value="HTH-TYPE TRANSCRIPTIONAL REGULATOR XRE"/>
    <property type="match status" value="1"/>
</dbReference>
<dbReference type="PANTHER" id="PTHR46558">
    <property type="entry name" value="TRACRIPTIONAL REGULATORY PROTEIN-RELATED-RELATED"/>
    <property type="match status" value="1"/>
</dbReference>
<sequence>MTSGSIAGIVDEKATLGQVLRRLRKDRKLKQEDVSKYLGVERVTCSAYETDRVIPPPDKLYKLAEFYGISIELLASKTLTKHSDVIENKRVKSNEADLKSAEMMYYYTRLDDTQKRIIFDLIRELYGK</sequence>
<evidence type="ECO:0000313" key="3">
    <source>
        <dbReference type="EMBL" id="SFQ33427.1"/>
    </source>
</evidence>
<organism evidence="3 4">
    <name type="scientific">Butyrivibrio proteoclasticus</name>
    <dbReference type="NCBI Taxonomy" id="43305"/>
    <lineage>
        <taxon>Bacteria</taxon>
        <taxon>Bacillati</taxon>
        <taxon>Bacillota</taxon>
        <taxon>Clostridia</taxon>
        <taxon>Lachnospirales</taxon>
        <taxon>Lachnospiraceae</taxon>
        <taxon>Butyrivibrio</taxon>
    </lineage>
</organism>
<reference evidence="4" key="1">
    <citation type="submission" date="2016-10" db="EMBL/GenBank/DDBJ databases">
        <authorList>
            <person name="Varghese N."/>
            <person name="Submissions S."/>
        </authorList>
    </citation>
    <scope>NUCLEOTIDE SEQUENCE [LARGE SCALE GENOMIC DNA]</scope>
    <source>
        <strain evidence="4">P18</strain>
    </source>
</reference>
<dbReference type="OrthoDB" id="2222263at2"/>
<keyword evidence="1 3" id="KW-0238">DNA-binding</keyword>
<proteinExistence type="predicted"/>
<dbReference type="CDD" id="cd00093">
    <property type="entry name" value="HTH_XRE"/>
    <property type="match status" value="1"/>
</dbReference>
<dbReference type="Proteomes" id="UP000182624">
    <property type="component" value="Unassembled WGS sequence"/>
</dbReference>
<accession>A0A1I5XNY8</accession>
<dbReference type="SUPFAM" id="SSF47413">
    <property type="entry name" value="lambda repressor-like DNA-binding domains"/>
    <property type="match status" value="1"/>
</dbReference>
<keyword evidence="4" id="KW-1185">Reference proteome</keyword>
<dbReference type="InterPro" id="IPR010982">
    <property type="entry name" value="Lambda_DNA-bd_dom_sf"/>
</dbReference>
<dbReference type="Pfam" id="PF01381">
    <property type="entry name" value="HTH_3"/>
    <property type="match status" value="1"/>
</dbReference>
<evidence type="ECO:0000259" key="2">
    <source>
        <dbReference type="PROSITE" id="PS50943"/>
    </source>
</evidence>
<dbReference type="AlphaFoldDB" id="A0A1I5XNY8"/>
<dbReference type="GO" id="GO:0003677">
    <property type="term" value="F:DNA binding"/>
    <property type="evidence" value="ECO:0007669"/>
    <property type="project" value="UniProtKB-KW"/>
</dbReference>